<keyword evidence="3" id="KW-1185">Reference proteome</keyword>
<dbReference type="InterPro" id="IPR050471">
    <property type="entry name" value="AB_hydrolase"/>
</dbReference>
<accession>A0AA35WY18</accession>
<comment type="caution">
    <text evidence="2">The sequence shown here is derived from an EMBL/GenBank/DDBJ whole genome shotgun (WGS) entry which is preliminary data.</text>
</comment>
<dbReference type="GO" id="GO:0004806">
    <property type="term" value="F:triacylglycerol lipase activity"/>
    <property type="evidence" value="ECO:0007669"/>
    <property type="project" value="TreeGrafter"/>
</dbReference>
<dbReference type="GO" id="GO:0046503">
    <property type="term" value="P:glycerolipid catabolic process"/>
    <property type="evidence" value="ECO:0007669"/>
    <property type="project" value="TreeGrafter"/>
</dbReference>
<sequence length="275" mass="29963">MMATANVNGAEIYYEESGSGPPIILSAGGLQGVASSYQPVIEGLSQEHRVVVYDRRFGGQSRSPMVVQTWDMVCDDVFGLMDTLGIERAYLGGGSFGAAISLGCAVRRPERVRAIFPSNIAGGVICDAYLAAKLFKSMDWAENHGIAAIVDAFDTDDRFSPFSPELAQTDADYRKNLESMNTEDFIQVMRDTIYALFDGPYLTLGMTEKALKSVAVPAMVMPGNNDVHPRGLAQAVHRLVPNCRWAEVRPHSEEPEKYTKRVLGFLAEVEADGTG</sequence>
<dbReference type="PANTHER" id="PTHR43433">
    <property type="entry name" value="HYDROLASE, ALPHA/BETA FOLD FAMILY PROTEIN"/>
    <property type="match status" value="1"/>
</dbReference>
<gene>
    <name evidence="2" type="ORF">GBAR_LOCUS17433</name>
</gene>
<dbReference type="Pfam" id="PF00561">
    <property type="entry name" value="Abhydrolase_1"/>
    <property type="match status" value="1"/>
</dbReference>
<evidence type="ECO:0000313" key="3">
    <source>
        <dbReference type="Proteomes" id="UP001174909"/>
    </source>
</evidence>
<keyword evidence="2" id="KW-0378">Hydrolase</keyword>
<proteinExistence type="predicted"/>
<dbReference type="EMBL" id="CASHTH010002496">
    <property type="protein sequence ID" value="CAI8030732.1"/>
    <property type="molecule type" value="Genomic_DNA"/>
</dbReference>
<dbReference type="InterPro" id="IPR000073">
    <property type="entry name" value="AB_hydrolase_1"/>
</dbReference>
<evidence type="ECO:0000259" key="1">
    <source>
        <dbReference type="Pfam" id="PF00561"/>
    </source>
</evidence>
<dbReference type="AlphaFoldDB" id="A0AA35WY18"/>
<protein>
    <submittedName>
        <fullName evidence="2">Aminoacrylate hydrolase RutD</fullName>
    </submittedName>
</protein>
<reference evidence="2" key="1">
    <citation type="submission" date="2023-03" db="EMBL/GenBank/DDBJ databases">
        <authorList>
            <person name="Steffen K."/>
            <person name="Cardenas P."/>
        </authorList>
    </citation>
    <scope>NUCLEOTIDE SEQUENCE</scope>
</reference>
<organism evidence="2 3">
    <name type="scientific">Geodia barretti</name>
    <name type="common">Barrett's horny sponge</name>
    <dbReference type="NCBI Taxonomy" id="519541"/>
    <lineage>
        <taxon>Eukaryota</taxon>
        <taxon>Metazoa</taxon>
        <taxon>Porifera</taxon>
        <taxon>Demospongiae</taxon>
        <taxon>Heteroscleromorpha</taxon>
        <taxon>Tetractinellida</taxon>
        <taxon>Astrophorina</taxon>
        <taxon>Geodiidae</taxon>
        <taxon>Geodia</taxon>
    </lineage>
</organism>
<dbReference type="PANTHER" id="PTHR43433:SF5">
    <property type="entry name" value="AB HYDROLASE-1 DOMAIN-CONTAINING PROTEIN"/>
    <property type="match status" value="1"/>
</dbReference>
<dbReference type="InterPro" id="IPR029058">
    <property type="entry name" value="AB_hydrolase_fold"/>
</dbReference>
<dbReference type="SUPFAM" id="SSF53474">
    <property type="entry name" value="alpha/beta-Hydrolases"/>
    <property type="match status" value="1"/>
</dbReference>
<feature type="domain" description="AB hydrolase-1" evidence="1">
    <location>
        <begin position="21"/>
        <end position="116"/>
    </location>
</feature>
<dbReference type="Proteomes" id="UP001174909">
    <property type="component" value="Unassembled WGS sequence"/>
</dbReference>
<dbReference type="Gene3D" id="3.40.50.1820">
    <property type="entry name" value="alpha/beta hydrolase"/>
    <property type="match status" value="1"/>
</dbReference>
<evidence type="ECO:0000313" key="2">
    <source>
        <dbReference type="EMBL" id="CAI8030732.1"/>
    </source>
</evidence>
<name>A0AA35WY18_GEOBA</name>